<name>A0ABT1T964_9SPHI</name>
<accession>A0ABT1T964</accession>
<keyword evidence="3" id="KW-1185">Reference proteome</keyword>
<gene>
    <name evidence="2" type="ORF">NPE20_23605</name>
</gene>
<feature type="chain" id="PRO_5047293511" evidence="1">
    <location>
        <begin position="21"/>
        <end position="226"/>
    </location>
</feature>
<feature type="signal peptide" evidence="1">
    <location>
        <begin position="1"/>
        <end position="20"/>
    </location>
</feature>
<organism evidence="2 3">
    <name type="scientific">Mucilaginibacter aquariorum</name>
    <dbReference type="NCBI Taxonomy" id="2967225"/>
    <lineage>
        <taxon>Bacteria</taxon>
        <taxon>Pseudomonadati</taxon>
        <taxon>Bacteroidota</taxon>
        <taxon>Sphingobacteriia</taxon>
        <taxon>Sphingobacteriales</taxon>
        <taxon>Sphingobacteriaceae</taxon>
        <taxon>Mucilaginibacter</taxon>
    </lineage>
</organism>
<dbReference type="Proteomes" id="UP001204376">
    <property type="component" value="Unassembled WGS sequence"/>
</dbReference>
<sequence>MRKLYIFLLAAALFTACKKADPGNEIIIEPPFQKLIASDTLTSGQLFGLAIGQTSADLYAKLQQVQVAEKIGGLTIVNNIYTSIDSLKTRLPLYTGIFMDEANGTSTGVQLSFENNKVKTIFLNNGTALTRWPVNFAQNTTITVGDPVDDIYQKLVNIKKNPASAKKLERLSIFFKDNNKPYDPQMSASPQWYFVSTISAKRYVYVTLNFTAGKLVSIYTAEFESQ</sequence>
<proteinExistence type="predicted"/>
<keyword evidence="1" id="KW-0732">Signal</keyword>
<reference evidence="2 3" key="1">
    <citation type="submission" date="2022-07" db="EMBL/GenBank/DDBJ databases">
        <title>Mucilaginibacter sp. JC4.</title>
        <authorList>
            <person name="Le V."/>
            <person name="Ko S.-R."/>
            <person name="Ahn C.-Y."/>
            <person name="Oh H.-M."/>
        </authorList>
    </citation>
    <scope>NUCLEOTIDE SEQUENCE [LARGE SCALE GENOMIC DNA]</scope>
    <source>
        <strain evidence="2 3">JC4</strain>
    </source>
</reference>
<protein>
    <submittedName>
        <fullName evidence="2">Uncharacterized protein</fullName>
    </submittedName>
</protein>
<dbReference type="PROSITE" id="PS51257">
    <property type="entry name" value="PROKAR_LIPOPROTEIN"/>
    <property type="match status" value="1"/>
</dbReference>
<evidence type="ECO:0000256" key="1">
    <source>
        <dbReference type="SAM" id="SignalP"/>
    </source>
</evidence>
<dbReference type="RefSeq" id="WP_256541149.1">
    <property type="nucleotide sequence ID" value="NZ_JANHOH010000010.1"/>
</dbReference>
<comment type="caution">
    <text evidence="2">The sequence shown here is derived from an EMBL/GenBank/DDBJ whole genome shotgun (WGS) entry which is preliminary data.</text>
</comment>
<dbReference type="EMBL" id="JANHOH010000010">
    <property type="protein sequence ID" value="MCQ6960982.1"/>
    <property type="molecule type" value="Genomic_DNA"/>
</dbReference>
<evidence type="ECO:0000313" key="3">
    <source>
        <dbReference type="Proteomes" id="UP001204376"/>
    </source>
</evidence>
<evidence type="ECO:0000313" key="2">
    <source>
        <dbReference type="EMBL" id="MCQ6960982.1"/>
    </source>
</evidence>